<dbReference type="PANTHER" id="PTHR30055">
    <property type="entry name" value="HTH-TYPE TRANSCRIPTIONAL REGULATOR RUTR"/>
    <property type="match status" value="1"/>
</dbReference>
<proteinExistence type="predicted"/>
<name>A0A4R7J6C7_9ACTN</name>
<dbReference type="EMBL" id="SOAW01000001">
    <property type="protein sequence ID" value="TDT32942.1"/>
    <property type="molecule type" value="Genomic_DNA"/>
</dbReference>
<gene>
    <name evidence="5" type="ORF">CLV29_0533</name>
</gene>
<dbReference type="Pfam" id="PF00440">
    <property type="entry name" value="TetR_N"/>
    <property type="match status" value="1"/>
</dbReference>
<feature type="region of interest" description="Disordered" evidence="3">
    <location>
        <begin position="1"/>
        <end position="31"/>
    </location>
</feature>
<reference evidence="5 6" key="1">
    <citation type="submission" date="2019-03" db="EMBL/GenBank/DDBJ databases">
        <title>Genomic Encyclopedia of Archaeal and Bacterial Type Strains, Phase II (KMG-II): from individual species to whole genera.</title>
        <authorList>
            <person name="Goeker M."/>
        </authorList>
    </citation>
    <scope>NUCLEOTIDE SEQUENCE [LARGE SCALE GENOMIC DNA]</scope>
    <source>
        <strain evidence="5 6">DSM 24323</strain>
    </source>
</reference>
<comment type="caution">
    <text evidence="5">The sequence shown here is derived from an EMBL/GenBank/DDBJ whole genome shotgun (WGS) entry which is preliminary data.</text>
</comment>
<dbReference type="InterPro" id="IPR009057">
    <property type="entry name" value="Homeodomain-like_sf"/>
</dbReference>
<evidence type="ECO:0000256" key="1">
    <source>
        <dbReference type="ARBA" id="ARBA00023125"/>
    </source>
</evidence>
<evidence type="ECO:0000256" key="2">
    <source>
        <dbReference type="PROSITE-ProRule" id="PRU00335"/>
    </source>
</evidence>
<dbReference type="PANTHER" id="PTHR30055:SF146">
    <property type="entry name" value="HTH-TYPE TRANSCRIPTIONAL DUAL REGULATOR CECR"/>
    <property type="match status" value="1"/>
</dbReference>
<feature type="DNA-binding region" description="H-T-H motif" evidence="2">
    <location>
        <begin position="53"/>
        <end position="72"/>
    </location>
</feature>
<evidence type="ECO:0000256" key="3">
    <source>
        <dbReference type="SAM" id="MobiDB-lite"/>
    </source>
</evidence>
<sequence length="214" mass="23776">MKSDASPPSPPLQAARTRAYRSPVRAEQRRRTRERILDAARRLFDTDGFGATTIAAIATEAEVSAQTIYSTFGSKPAVLRAVVEQMEIGADADEWRRRIADSDDPEEILRLWAGWTAAFFSASRPVAALAQDLPNAAELAAEGDRHRREALRSLVDRLSGITTMTDQTPERLIDRAWALCGLSVYLSLVGECGWSDEEYTQWLGMTLQQQLLAH</sequence>
<dbReference type="SUPFAM" id="SSF46689">
    <property type="entry name" value="Homeodomain-like"/>
    <property type="match status" value="1"/>
</dbReference>
<evidence type="ECO:0000259" key="4">
    <source>
        <dbReference type="PROSITE" id="PS50977"/>
    </source>
</evidence>
<accession>A0A4R7J6C7</accession>
<feature type="domain" description="HTH tetR-type" evidence="4">
    <location>
        <begin position="30"/>
        <end position="90"/>
    </location>
</feature>
<evidence type="ECO:0000313" key="6">
    <source>
        <dbReference type="Proteomes" id="UP000295371"/>
    </source>
</evidence>
<dbReference type="PROSITE" id="PS50977">
    <property type="entry name" value="HTH_TETR_2"/>
    <property type="match status" value="1"/>
</dbReference>
<dbReference type="AlphaFoldDB" id="A0A4R7J6C7"/>
<dbReference type="InterPro" id="IPR001647">
    <property type="entry name" value="HTH_TetR"/>
</dbReference>
<dbReference type="InterPro" id="IPR050109">
    <property type="entry name" value="HTH-type_TetR-like_transc_reg"/>
</dbReference>
<dbReference type="Proteomes" id="UP000295371">
    <property type="component" value="Unassembled WGS sequence"/>
</dbReference>
<protein>
    <submittedName>
        <fullName evidence="5">AcrR family transcriptional regulator</fullName>
    </submittedName>
</protein>
<dbReference type="OrthoDB" id="3403733at2"/>
<evidence type="ECO:0000313" key="5">
    <source>
        <dbReference type="EMBL" id="TDT32942.1"/>
    </source>
</evidence>
<dbReference type="Gene3D" id="1.10.357.10">
    <property type="entry name" value="Tetracycline Repressor, domain 2"/>
    <property type="match status" value="1"/>
</dbReference>
<keyword evidence="6" id="KW-1185">Reference proteome</keyword>
<organism evidence="5 6">
    <name type="scientific">Naumannella halotolerans</name>
    <dbReference type="NCBI Taxonomy" id="993414"/>
    <lineage>
        <taxon>Bacteria</taxon>
        <taxon>Bacillati</taxon>
        <taxon>Actinomycetota</taxon>
        <taxon>Actinomycetes</taxon>
        <taxon>Propionibacteriales</taxon>
        <taxon>Propionibacteriaceae</taxon>
        <taxon>Naumannella</taxon>
    </lineage>
</organism>
<dbReference type="PRINTS" id="PR00455">
    <property type="entry name" value="HTHTETR"/>
</dbReference>
<dbReference type="GO" id="GO:0000976">
    <property type="term" value="F:transcription cis-regulatory region binding"/>
    <property type="evidence" value="ECO:0007669"/>
    <property type="project" value="TreeGrafter"/>
</dbReference>
<dbReference type="GO" id="GO:0003700">
    <property type="term" value="F:DNA-binding transcription factor activity"/>
    <property type="evidence" value="ECO:0007669"/>
    <property type="project" value="TreeGrafter"/>
</dbReference>
<dbReference type="RefSeq" id="WP_133753522.1">
    <property type="nucleotide sequence ID" value="NZ_CP171129.1"/>
</dbReference>
<keyword evidence="1 2" id="KW-0238">DNA-binding</keyword>